<organism evidence="3 4">
    <name type="scientific">Bacillus cereus</name>
    <dbReference type="NCBI Taxonomy" id="1396"/>
    <lineage>
        <taxon>Bacteria</taxon>
        <taxon>Bacillati</taxon>
        <taxon>Bacillota</taxon>
        <taxon>Bacilli</taxon>
        <taxon>Bacillales</taxon>
        <taxon>Bacillaceae</taxon>
        <taxon>Bacillus</taxon>
        <taxon>Bacillus cereus group</taxon>
    </lineage>
</organism>
<dbReference type="InterPro" id="IPR013216">
    <property type="entry name" value="Methyltransf_11"/>
</dbReference>
<sequence>MKKPLDRISEAYFNEMGEEFGEKVRNRVHWVCENAEGEEILDVGCSQGIISILLGREGKKVLGIDLLKESIDYANNALINESSITQEYVTFKEANFMGLDFQNAKFDSIIMGEILEHVTEPKRFIKKAIRLLKNNGKIVITVPFGINDYFDHKKTYYLMDLFDIAVEGIIINEIKFLGKWTGFVLQKQVKEETGVSFDKQLVRKLEEAFYTIERKYINDIKAQYKKIDESKARDEQFAEISEKITVLLEENQSLQKKLEEQETQLQANQEQIDQSNKKIANFKKELEKNEAETHNTDEDKLNIYYEMLTVQKEATVLAQKEHIKTKKLLLAAYVKEENLLKSCENVLVDYEKIKAENKELRNKFMEQKEVTIQMQKLKLNVDGKLLQSYEKEERLLNTHSGLLKKYEQLKRRYDAISKSKLGNFTLSY</sequence>
<dbReference type="InterPro" id="IPR029063">
    <property type="entry name" value="SAM-dependent_MTases_sf"/>
</dbReference>
<comment type="caution">
    <text evidence="3">The sequence shown here is derived from an EMBL/GenBank/DDBJ whole genome shotgun (WGS) entry which is preliminary data.</text>
</comment>
<dbReference type="PANTHER" id="PTHR43861">
    <property type="entry name" value="TRANS-ACONITATE 2-METHYLTRANSFERASE-RELATED"/>
    <property type="match status" value="1"/>
</dbReference>
<gene>
    <name evidence="3" type="ORF">COK38_04995</name>
</gene>
<dbReference type="SUPFAM" id="SSF53335">
    <property type="entry name" value="S-adenosyl-L-methionine-dependent methyltransferases"/>
    <property type="match status" value="1"/>
</dbReference>
<evidence type="ECO:0000313" key="3">
    <source>
        <dbReference type="EMBL" id="PFS05519.1"/>
    </source>
</evidence>
<keyword evidence="1" id="KW-0175">Coiled coil</keyword>
<evidence type="ECO:0000259" key="2">
    <source>
        <dbReference type="Pfam" id="PF08241"/>
    </source>
</evidence>
<feature type="non-terminal residue" evidence="3">
    <location>
        <position position="428"/>
    </location>
</feature>
<proteinExistence type="predicted"/>
<dbReference type="Gene3D" id="3.40.50.150">
    <property type="entry name" value="Vaccinia Virus protein VP39"/>
    <property type="match status" value="1"/>
</dbReference>
<feature type="coiled-coil region" evidence="1">
    <location>
        <begin position="343"/>
        <end position="370"/>
    </location>
</feature>
<dbReference type="CDD" id="cd02440">
    <property type="entry name" value="AdoMet_MTases"/>
    <property type="match status" value="1"/>
</dbReference>
<dbReference type="Proteomes" id="UP000226357">
    <property type="component" value="Unassembled WGS sequence"/>
</dbReference>
<dbReference type="Pfam" id="PF08241">
    <property type="entry name" value="Methyltransf_11"/>
    <property type="match status" value="1"/>
</dbReference>
<protein>
    <recommendedName>
        <fullName evidence="2">Methyltransferase type 11 domain-containing protein</fullName>
    </recommendedName>
</protein>
<dbReference type="GO" id="GO:0008757">
    <property type="term" value="F:S-adenosylmethionine-dependent methyltransferase activity"/>
    <property type="evidence" value="ECO:0007669"/>
    <property type="project" value="InterPro"/>
</dbReference>
<name>A0AA44QE07_BACCE</name>
<dbReference type="EMBL" id="NVBO01000032">
    <property type="protein sequence ID" value="PFS05519.1"/>
    <property type="molecule type" value="Genomic_DNA"/>
</dbReference>
<evidence type="ECO:0000313" key="4">
    <source>
        <dbReference type="Proteomes" id="UP000226357"/>
    </source>
</evidence>
<reference evidence="3 4" key="1">
    <citation type="submission" date="2017-09" db="EMBL/GenBank/DDBJ databases">
        <title>Large-scale bioinformatics analysis of Bacillus genomes uncovers conserved roles of natural products in bacterial physiology.</title>
        <authorList>
            <consortium name="Agbiome Team Llc"/>
            <person name="Bleich R.M."/>
            <person name="Grubbs K.J."/>
            <person name="Santa Maria K.C."/>
            <person name="Allen S.E."/>
            <person name="Farag S."/>
            <person name="Shank E.A."/>
            <person name="Bowers A."/>
        </authorList>
    </citation>
    <scope>NUCLEOTIDE SEQUENCE [LARGE SCALE GENOMIC DNA]</scope>
    <source>
        <strain evidence="3 4">AFS067272</strain>
    </source>
</reference>
<accession>A0AA44QE07</accession>
<evidence type="ECO:0000256" key="1">
    <source>
        <dbReference type="SAM" id="Coils"/>
    </source>
</evidence>
<dbReference type="AlphaFoldDB" id="A0AA44QE07"/>
<dbReference type="RefSeq" id="WP_141542405.1">
    <property type="nucleotide sequence ID" value="NZ_NVBO01000032.1"/>
</dbReference>
<feature type="coiled-coil region" evidence="1">
    <location>
        <begin position="237"/>
        <end position="292"/>
    </location>
</feature>
<feature type="domain" description="Methyltransferase type 11" evidence="2">
    <location>
        <begin position="41"/>
        <end position="140"/>
    </location>
</feature>